<evidence type="ECO:0000313" key="2">
    <source>
        <dbReference type="EMBL" id="NEC84790.1"/>
    </source>
</evidence>
<protein>
    <recommendedName>
        <fullName evidence="3">L-2-amino-thiazoline-4-carboxylic acid hydrolase</fullName>
    </recommendedName>
</protein>
<evidence type="ECO:0008006" key="3">
    <source>
        <dbReference type="Google" id="ProtNLM"/>
    </source>
</evidence>
<accession>A0A6B3BG74</accession>
<sequence>MSTGTGAGAGASTGAGTGTEDVNYRARAGEAYRLWWQHDANWYQGVASRFGQEAANELNAEALRKVATHVGQRVGRLAGPLPATGDTHKDLEELRRRYDDCGDRMFPPELRNASTEVEDTTDDDGLIVLTLRRSFAVTMVRMAGSLDGYRCPCTDIHAGWSEGLGVTLTENRAETCLRDGDKACRLLMRVRTPLTDVTDGTED</sequence>
<feature type="region of interest" description="Disordered" evidence="1">
    <location>
        <begin position="1"/>
        <end position="20"/>
    </location>
</feature>
<reference evidence="2" key="1">
    <citation type="submission" date="2020-01" db="EMBL/GenBank/DDBJ databases">
        <title>Insect and environment-associated Actinomycetes.</title>
        <authorList>
            <person name="Currrie C."/>
            <person name="Chevrette M."/>
            <person name="Carlson C."/>
            <person name="Stubbendieck R."/>
            <person name="Wendt-Pienkowski E."/>
        </authorList>
    </citation>
    <scope>NUCLEOTIDE SEQUENCE</scope>
    <source>
        <strain evidence="2">SID12501</strain>
    </source>
</reference>
<dbReference type="AlphaFoldDB" id="A0A6B3BG74"/>
<proteinExistence type="predicted"/>
<feature type="compositionally biased region" description="Gly residues" evidence="1">
    <location>
        <begin position="1"/>
        <end position="17"/>
    </location>
</feature>
<name>A0A6B3BG74_9ACTN</name>
<dbReference type="RefSeq" id="WP_164312235.1">
    <property type="nucleotide sequence ID" value="NZ_JAAGLU010000002.1"/>
</dbReference>
<evidence type="ECO:0000256" key="1">
    <source>
        <dbReference type="SAM" id="MobiDB-lite"/>
    </source>
</evidence>
<comment type="caution">
    <text evidence="2">The sequence shown here is derived from an EMBL/GenBank/DDBJ whole genome shotgun (WGS) entry which is preliminary data.</text>
</comment>
<organism evidence="2">
    <name type="scientific">Streptomyces sp. SID12501</name>
    <dbReference type="NCBI Taxonomy" id="2706042"/>
    <lineage>
        <taxon>Bacteria</taxon>
        <taxon>Bacillati</taxon>
        <taxon>Actinomycetota</taxon>
        <taxon>Actinomycetes</taxon>
        <taxon>Kitasatosporales</taxon>
        <taxon>Streptomycetaceae</taxon>
        <taxon>Streptomyces</taxon>
    </lineage>
</organism>
<dbReference type="EMBL" id="JAAGLU010000002">
    <property type="protein sequence ID" value="NEC84790.1"/>
    <property type="molecule type" value="Genomic_DNA"/>
</dbReference>
<gene>
    <name evidence="2" type="ORF">G3I71_02675</name>
</gene>